<dbReference type="RefSeq" id="WP_186773606.1">
    <property type="nucleotide sequence ID" value="NZ_JACOMF010000087.1"/>
</dbReference>
<protein>
    <submittedName>
        <fullName evidence="1">Uncharacterized protein</fullName>
    </submittedName>
</protein>
<sequence>MNRQWQIYDPRFPDAARQRLAVAGLTLFNDAILREAFARDLAVIDLRLICSDPADFANAIEPSVLGGAKIAAEIVAMVTAGPVAQRGFRVFAGRQRRP</sequence>
<comment type="caution">
    <text evidence="1">The sequence shown here is derived from an EMBL/GenBank/DDBJ whole genome shotgun (WGS) entry which is preliminary data.</text>
</comment>
<keyword evidence="2" id="KW-1185">Reference proteome</keyword>
<proteinExistence type="predicted"/>
<name>A0A9X0UFK5_9PROT</name>
<dbReference type="Proteomes" id="UP000600101">
    <property type="component" value="Unassembled WGS sequence"/>
</dbReference>
<gene>
    <name evidence="1" type="ORF">H7965_26815</name>
</gene>
<evidence type="ECO:0000313" key="2">
    <source>
        <dbReference type="Proteomes" id="UP000600101"/>
    </source>
</evidence>
<dbReference type="AlphaFoldDB" id="A0A9X0UFK5"/>
<organism evidence="1 2">
    <name type="scientific">Siccirubricoccus deserti</name>
    <dbReference type="NCBI Taxonomy" id="2013562"/>
    <lineage>
        <taxon>Bacteria</taxon>
        <taxon>Pseudomonadati</taxon>
        <taxon>Pseudomonadota</taxon>
        <taxon>Alphaproteobacteria</taxon>
        <taxon>Acetobacterales</taxon>
        <taxon>Roseomonadaceae</taxon>
        <taxon>Siccirubricoccus</taxon>
    </lineage>
</organism>
<reference evidence="1" key="1">
    <citation type="submission" date="2020-08" db="EMBL/GenBank/DDBJ databases">
        <authorList>
            <person name="Hu Y."/>
            <person name="Nguyen S.V."/>
            <person name="Li F."/>
            <person name="Fanning S."/>
        </authorList>
    </citation>
    <scope>NUCLEOTIDE SEQUENCE</scope>
    <source>
        <strain evidence="1">SYSU D8009</strain>
    </source>
</reference>
<evidence type="ECO:0000313" key="1">
    <source>
        <dbReference type="EMBL" id="MBC4018867.1"/>
    </source>
</evidence>
<dbReference type="EMBL" id="JACOMF010000087">
    <property type="protein sequence ID" value="MBC4018867.1"/>
    <property type="molecule type" value="Genomic_DNA"/>
</dbReference>
<accession>A0A9X0UFK5</accession>